<feature type="region of interest" description="Disordered" evidence="2">
    <location>
        <begin position="55"/>
        <end position="74"/>
    </location>
</feature>
<accession>C1N373</accession>
<keyword evidence="5" id="KW-1185">Reference proteome</keyword>
<feature type="compositionally biased region" description="Low complexity" evidence="2">
    <location>
        <begin position="55"/>
        <end position="69"/>
    </location>
</feature>
<dbReference type="CDD" id="cd00105">
    <property type="entry name" value="KH-I"/>
    <property type="match status" value="2"/>
</dbReference>
<feature type="domain" description="K Homology" evidence="3">
    <location>
        <begin position="9"/>
        <end position="98"/>
    </location>
</feature>
<keyword evidence="1" id="KW-0694">RNA-binding</keyword>
<dbReference type="InterPro" id="IPR004087">
    <property type="entry name" value="KH_dom"/>
</dbReference>
<dbReference type="InterPro" id="IPR036612">
    <property type="entry name" value="KH_dom_type_1_sf"/>
</dbReference>
<evidence type="ECO:0000256" key="2">
    <source>
        <dbReference type="SAM" id="MobiDB-lite"/>
    </source>
</evidence>
<dbReference type="SMART" id="SM00322">
    <property type="entry name" value="KH"/>
    <property type="match status" value="3"/>
</dbReference>
<evidence type="ECO:0000313" key="4">
    <source>
        <dbReference type="EMBL" id="EEH53150.1"/>
    </source>
</evidence>
<reference evidence="4 5" key="1">
    <citation type="journal article" date="2009" name="Science">
        <title>Green evolution and dynamic adaptations revealed by genomes of the marine picoeukaryotes Micromonas.</title>
        <authorList>
            <person name="Worden A.Z."/>
            <person name="Lee J.H."/>
            <person name="Mock T."/>
            <person name="Rouze P."/>
            <person name="Simmons M.P."/>
            <person name="Aerts A.L."/>
            <person name="Allen A.E."/>
            <person name="Cuvelier M.L."/>
            <person name="Derelle E."/>
            <person name="Everett M.V."/>
            <person name="Foulon E."/>
            <person name="Grimwood J."/>
            <person name="Gundlach H."/>
            <person name="Henrissat B."/>
            <person name="Napoli C."/>
            <person name="McDonald S.M."/>
            <person name="Parker M.S."/>
            <person name="Rombauts S."/>
            <person name="Salamov A."/>
            <person name="Von Dassow P."/>
            <person name="Badger J.H."/>
            <person name="Coutinho P.M."/>
            <person name="Demir E."/>
            <person name="Dubchak I."/>
            <person name="Gentemann C."/>
            <person name="Eikrem W."/>
            <person name="Gready J.E."/>
            <person name="John U."/>
            <person name="Lanier W."/>
            <person name="Lindquist E.A."/>
            <person name="Lucas S."/>
            <person name="Mayer K.F."/>
            <person name="Moreau H."/>
            <person name="Not F."/>
            <person name="Otillar R."/>
            <person name="Panaud O."/>
            <person name="Pangilinan J."/>
            <person name="Paulsen I."/>
            <person name="Piegu B."/>
            <person name="Poliakov A."/>
            <person name="Robbens S."/>
            <person name="Schmutz J."/>
            <person name="Toulza E."/>
            <person name="Wyss T."/>
            <person name="Zelensky A."/>
            <person name="Zhou K."/>
            <person name="Armbrust E.V."/>
            <person name="Bhattacharya D."/>
            <person name="Goodenough U.W."/>
            <person name="Van de Peer Y."/>
            <person name="Grigoriev I.V."/>
        </authorList>
    </citation>
    <scope>NUCLEOTIDE SEQUENCE [LARGE SCALE GENOMIC DNA]</scope>
    <source>
        <strain evidence="4 5">CCMP1545</strain>
    </source>
</reference>
<name>C1N373_MICPC</name>
<dbReference type="AlphaFoldDB" id="C1N373"/>
<organism evidence="5">
    <name type="scientific">Micromonas pusilla (strain CCMP1545)</name>
    <name type="common">Picoplanktonic green alga</name>
    <dbReference type="NCBI Taxonomy" id="564608"/>
    <lineage>
        <taxon>Eukaryota</taxon>
        <taxon>Viridiplantae</taxon>
        <taxon>Chlorophyta</taxon>
        <taxon>Mamiellophyceae</taxon>
        <taxon>Mamiellales</taxon>
        <taxon>Mamiellaceae</taxon>
        <taxon>Micromonas</taxon>
    </lineage>
</organism>
<evidence type="ECO:0000259" key="3">
    <source>
        <dbReference type="SMART" id="SM00322"/>
    </source>
</evidence>
<dbReference type="InterPro" id="IPR004088">
    <property type="entry name" value="KH_dom_type_1"/>
</dbReference>
<gene>
    <name evidence="4" type="ORF">MICPUCDRAFT_42129</name>
</gene>
<proteinExistence type="predicted"/>
<feature type="domain" description="K Homology" evidence="3">
    <location>
        <begin position="115"/>
        <end position="189"/>
    </location>
</feature>
<dbReference type="RefSeq" id="XP_003062331.1">
    <property type="nucleotide sequence ID" value="XM_003062285.1"/>
</dbReference>
<dbReference type="GO" id="GO:0003723">
    <property type="term" value="F:RNA binding"/>
    <property type="evidence" value="ECO:0007669"/>
    <property type="project" value="UniProtKB-UniRule"/>
</dbReference>
<dbReference type="PROSITE" id="PS50084">
    <property type="entry name" value="KH_TYPE_1"/>
    <property type="match status" value="1"/>
</dbReference>
<evidence type="ECO:0000313" key="5">
    <source>
        <dbReference type="Proteomes" id="UP000001876"/>
    </source>
</evidence>
<dbReference type="Pfam" id="PF00013">
    <property type="entry name" value="KH_1"/>
    <property type="match status" value="1"/>
</dbReference>
<dbReference type="SUPFAM" id="SSF54791">
    <property type="entry name" value="Eukaryotic type KH-domain (KH-domain type I)"/>
    <property type="match status" value="2"/>
</dbReference>
<evidence type="ECO:0000256" key="1">
    <source>
        <dbReference type="PROSITE-ProRule" id="PRU00117"/>
    </source>
</evidence>
<sequence>MTAEEAAADPTVEILSIDPEDAAFILGKGGNTKKKVARAAGVKLELDSSAMDAAAANNANGGDAGANSAPSPSHALYIKDKSEAKRRRAREYVGFVLQQRRGKIEVDFPSDGKPRDDLSIVEVPDDGCKAYITGKNGSVLRMMEEEWGTLMFFGRARDAKGELGEDALMVLGTRRARRGAELKVMSAVEHKVPGTFVDAATKTLREKLSQPGDDENDGFRYDVFPFERDEISYALGAQGSTRKKLAAASGAMLEYIGPLAVMAGTSGERKRCWDYLNWLLKQKNDPRLQIDPDGRDDVSIMPIPSGKAPRLQGSKGENIRSIERETSTFIVVNDVPGGARGDERLLVFGGEEVRSIHWSPYDRDRVVNADP</sequence>
<dbReference type="Gene3D" id="3.30.1370.10">
    <property type="entry name" value="K Homology domain, type 1"/>
    <property type="match status" value="1"/>
</dbReference>
<dbReference type="eggNOG" id="ENOG502S08V">
    <property type="taxonomic scope" value="Eukaryota"/>
</dbReference>
<dbReference type="GeneID" id="9687998"/>
<dbReference type="EMBL" id="GG663746">
    <property type="protein sequence ID" value="EEH53150.1"/>
    <property type="molecule type" value="Genomic_DNA"/>
</dbReference>
<protein>
    <submittedName>
        <fullName evidence="4">Predicted protein</fullName>
    </submittedName>
</protein>
<dbReference type="Proteomes" id="UP000001876">
    <property type="component" value="Unassembled WGS sequence"/>
</dbReference>
<dbReference type="OrthoDB" id="5204190at2759"/>
<dbReference type="OMA" id="ERARCWD"/>
<dbReference type="KEGG" id="mpp:MICPUCDRAFT_42129"/>
<feature type="domain" description="K Homology" evidence="3">
    <location>
        <begin position="295"/>
        <end position="368"/>
    </location>
</feature>